<dbReference type="Gene3D" id="2.130.10.10">
    <property type="entry name" value="YVTN repeat-like/Quinoprotein amine dehydrogenase"/>
    <property type="match status" value="1"/>
</dbReference>
<reference evidence="5" key="1">
    <citation type="submission" date="2019-03" db="EMBL/GenBank/DDBJ databases">
        <title>Improved annotation for the trematode Fasciola hepatica.</title>
        <authorList>
            <person name="Choi Y.-J."/>
            <person name="Martin J."/>
            <person name="Mitreva M."/>
        </authorList>
    </citation>
    <scope>NUCLEOTIDE SEQUENCE [LARGE SCALE GENOMIC DNA]</scope>
</reference>
<dbReference type="PANTHER" id="PTHR19848:SF8">
    <property type="entry name" value="F-BOX AND WD REPEAT DOMAIN CONTAINING 7"/>
    <property type="match status" value="1"/>
</dbReference>
<sequence length="253" mass="28338">MAELHVILNRGHYSQRSWLLQCDRTSVPVWYCVKTFTGHTEWIRCVRPSPDGTLLASCSNDHSIRIWSVESRECAVVLRGHEHVVECVVWVSHPNTVLAINSPNTSGAGGGDTNNDYSGMDTQDSVLNASDRIQNGMPSGTEVISKPIGVSLYVASGSRDRTIRLWDVSTGLCLIVLIGHDNWVRQLVFHPQGKLLLSAADDKTVRVWDLKNRRCQKTLDAHSHFVTTLDYNRNAPYVITGSVDQTIRIWDCR</sequence>
<evidence type="ECO:0000256" key="1">
    <source>
        <dbReference type="ARBA" id="ARBA00022574"/>
    </source>
</evidence>
<dbReference type="SUPFAM" id="SSF50978">
    <property type="entry name" value="WD40 repeat-like"/>
    <property type="match status" value="1"/>
</dbReference>
<dbReference type="InterPro" id="IPR019775">
    <property type="entry name" value="WD40_repeat_CS"/>
</dbReference>
<evidence type="ECO:0000256" key="2">
    <source>
        <dbReference type="ARBA" id="ARBA00022737"/>
    </source>
</evidence>
<feature type="repeat" description="WD" evidence="3">
    <location>
        <begin position="153"/>
        <end position="176"/>
    </location>
</feature>
<dbReference type="PANTHER" id="PTHR19848">
    <property type="entry name" value="WD40 REPEAT PROTEIN"/>
    <property type="match status" value="1"/>
</dbReference>
<dbReference type="CDD" id="cd00200">
    <property type="entry name" value="WD40"/>
    <property type="match status" value="1"/>
</dbReference>
<dbReference type="PRINTS" id="PR00320">
    <property type="entry name" value="GPROTEINBRPT"/>
</dbReference>
<evidence type="ECO:0000313" key="6">
    <source>
        <dbReference type="Proteomes" id="UP000230066"/>
    </source>
</evidence>
<evidence type="ECO:0000256" key="4">
    <source>
        <dbReference type="SAM" id="MobiDB-lite"/>
    </source>
</evidence>
<evidence type="ECO:0000313" key="5">
    <source>
        <dbReference type="EMBL" id="THD23274.1"/>
    </source>
</evidence>
<organism evidence="5 6">
    <name type="scientific">Fasciola hepatica</name>
    <name type="common">Liver fluke</name>
    <dbReference type="NCBI Taxonomy" id="6192"/>
    <lineage>
        <taxon>Eukaryota</taxon>
        <taxon>Metazoa</taxon>
        <taxon>Spiralia</taxon>
        <taxon>Lophotrochozoa</taxon>
        <taxon>Platyhelminthes</taxon>
        <taxon>Trematoda</taxon>
        <taxon>Digenea</taxon>
        <taxon>Plagiorchiida</taxon>
        <taxon>Echinostomata</taxon>
        <taxon>Echinostomatoidea</taxon>
        <taxon>Fasciolidae</taxon>
        <taxon>Fasciola</taxon>
    </lineage>
</organism>
<keyword evidence="6" id="KW-1185">Reference proteome</keyword>
<dbReference type="AlphaFoldDB" id="A0A4E0RAA3"/>
<dbReference type="InterPro" id="IPR036322">
    <property type="entry name" value="WD40_repeat_dom_sf"/>
</dbReference>
<comment type="caution">
    <text evidence="5">The sequence shown here is derived from an EMBL/GenBank/DDBJ whole genome shotgun (WGS) entry which is preliminary data.</text>
</comment>
<keyword evidence="1 3" id="KW-0853">WD repeat</keyword>
<name>A0A4E0RAA3_FASHE</name>
<gene>
    <name evidence="5" type="ORF">D915_006033</name>
</gene>
<proteinExistence type="predicted"/>
<feature type="region of interest" description="Disordered" evidence="4">
    <location>
        <begin position="102"/>
        <end position="121"/>
    </location>
</feature>
<dbReference type="SMART" id="SM00320">
    <property type="entry name" value="WD40"/>
    <property type="match status" value="4"/>
</dbReference>
<protein>
    <submittedName>
        <fullName evidence="5">Lissencephaly-1</fullName>
    </submittedName>
</protein>
<dbReference type="Proteomes" id="UP000230066">
    <property type="component" value="Unassembled WGS sequence"/>
</dbReference>
<dbReference type="InterPro" id="IPR001680">
    <property type="entry name" value="WD40_rpt"/>
</dbReference>
<feature type="repeat" description="WD" evidence="3">
    <location>
        <begin position="219"/>
        <end position="253"/>
    </location>
</feature>
<dbReference type="EMBL" id="JXXN02002236">
    <property type="protein sequence ID" value="THD23274.1"/>
    <property type="molecule type" value="Genomic_DNA"/>
</dbReference>
<feature type="repeat" description="WD" evidence="3">
    <location>
        <begin position="177"/>
        <end position="218"/>
    </location>
</feature>
<dbReference type="InterPro" id="IPR015943">
    <property type="entry name" value="WD40/YVTN_repeat-like_dom_sf"/>
</dbReference>
<dbReference type="InterPro" id="IPR020472">
    <property type="entry name" value="WD40_PAC1"/>
</dbReference>
<dbReference type="PROSITE" id="PS00678">
    <property type="entry name" value="WD_REPEATS_1"/>
    <property type="match status" value="3"/>
</dbReference>
<dbReference type="PROSITE" id="PS50082">
    <property type="entry name" value="WD_REPEATS_2"/>
    <property type="match status" value="4"/>
</dbReference>
<evidence type="ECO:0000256" key="3">
    <source>
        <dbReference type="PROSITE-ProRule" id="PRU00221"/>
    </source>
</evidence>
<dbReference type="Pfam" id="PF00400">
    <property type="entry name" value="WD40"/>
    <property type="match status" value="4"/>
</dbReference>
<feature type="repeat" description="WD" evidence="3">
    <location>
        <begin position="36"/>
        <end position="77"/>
    </location>
</feature>
<keyword evidence="2" id="KW-0677">Repeat</keyword>
<dbReference type="PROSITE" id="PS50294">
    <property type="entry name" value="WD_REPEATS_REGION"/>
    <property type="match status" value="3"/>
</dbReference>
<accession>A0A4E0RAA3</accession>